<organism evidence="7 8">
    <name type="scientific">Pikeienuella piscinae</name>
    <dbReference type="NCBI Taxonomy" id="2748098"/>
    <lineage>
        <taxon>Bacteria</taxon>
        <taxon>Pseudomonadati</taxon>
        <taxon>Pseudomonadota</taxon>
        <taxon>Alphaproteobacteria</taxon>
        <taxon>Rhodobacterales</taxon>
        <taxon>Paracoccaceae</taxon>
        <taxon>Pikeienuella</taxon>
    </lineage>
</organism>
<dbReference type="InterPro" id="IPR015421">
    <property type="entry name" value="PyrdxlP-dep_Trfase_major"/>
</dbReference>
<keyword evidence="3 6" id="KW-0456">Lyase</keyword>
<dbReference type="KEGG" id="hdh:G5B40_10980"/>
<dbReference type="Gene3D" id="3.40.640.10">
    <property type="entry name" value="Type I PLP-dependent aspartate aminotransferase-like (Major domain)"/>
    <property type="match status" value="1"/>
</dbReference>
<gene>
    <name evidence="7" type="ORF">G5B40_10980</name>
</gene>
<accession>A0A7L5BYL1</accession>
<evidence type="ECO:0000256" key="1">
    <source>
        <dbReference type="ARBA" id="ARBA00001933"/>
    </source>
</evidence>
<dbReference type="AlphaFoldDB" id="A0A7L5BYL1"/>
<dbReference type="Gene3D" id="3.90.1150.10">
    <property type="entry name" value="Aspartate Aminotransferase, domain 1"/>
    <property type="match status" value="1"/>
</dbReference>
<dbReference type="EMBL" id="CP049056">
    <property type="protein sequence ID" value="QIE55928.1"/>
    <property type="molecule type" value="Genomic_DNA"/>
</dbReference>
<evidence type="ECO:0000256" key="5">
    <source>
        <dbReference type="PIRSR" id="PIRSR602129-50"/>
    </source>
</evidence>
<reference evidence="7 8" key="1">
    <citation type="submission" date="2020-02" db="EMBL/GenBank/DDBJ databases">
        <title>complete genome sequence of Rhodobacteraceae bacterium.</title>
        <authorList>
            <person name="Park J."/>
            <person name="Kim Y.-S."/>
            <person name="Kim K.-H."/>
        </authorList>
    </citation>
    <scope>NUCLEOTIDE SEQUENCE [LARGE SCALE GENOMIC DNA]</scope>
    <source>
        <strain evidence="7 8">RR4-56</strain>
    </source>
</reference>
<dbReference type="InterPro" id="IPR050477">
    <property type="entry name" value="GrpII_AminoAcid_Decarb"/>
</dbReference>
<protein>
    <submittedName>
        <fullName evidence="7">Aspartate aminotransferase family protein</fullName>
    </submittedName>
</protein>
<dbReference type="Pfam" id="PF00282">
    <property type="entry name" value="Pyridoxal_deC"/>
    <property type="match status" value="1"/>
</dbReference>
<dbReference type="PANTHER" id="PTHR42735">
    <property type="match status" value="1"/>
</dbReference>
<dbReference type="InterPro" id="IPR015422">
    <property type="entry name" value="PyrdxlP-dep_Trfase_small"/>
</dbReference>
<evidence type="ECO:0000256" key="3">
    <source>
        <dbReference type="ARBA" id="ARBA00023239"/>
    </source>
</evidence>
<evidence type="ECO:0000313" key="8">
    <source>
        <dbReference type="Proteomes" id="UP000503336"/>
    </source>
</evidence>
<keyword evidence="7" id="KW-0032">Aminotransferase</keyword>
<keyword evidence="7" id="KW-0808">Transferase</keyword>
<dbReference type="GO" id="GO:0008483">
    <property type="term" value="F:transaminase activity"/>
    <property type="evidence" value="ECO:0007669"/>
    <property type="project" value="UniProtKB-KW"/>
</dbReference>
<evidence type="ECO:0000256" key="4">
    <source>
        <dbReference type="ARBA" id="ARBA00038302"/>
    </source>
</evidence>
<keyword evidence="2 5" id="KW-0663">Pyridoxal phosphate</keyword>
<dbReference type="InterPro" id="IPR002129">
    <property type="entry name" value="PyrdxlP-dep_de-COase"/>
</dbReference>
<keyword evidence="8" id="KW-1185">Reference proteome</keyword>
<proteinExistence type="inferred from homology"/>
<name>A0A7L5BYL1_9RHOB</name>
<evidence type="ECO:0000313" key="7">
    <source>
        <dbReference type="EMBL" id="QIE55928.1"/>
    </source>
</evidence>
<dbReference type="PANTHER" id="PTHR42735:SF6">
    <property type="entry name" value="SPHINGOSINE-1-PHOSPHATE LYASE 1"/>
    <property type="match status" value="1"/>
</dbReference>
<evidence type="ECO:0000256" key="6">
    <source>
        <dbReference type="RuleBase" id="RU000382"/>
    </source>
</evidence>
<dbReference type="Gene3D" id="6.10.140.2150">
    <property type="match status" value="1"/>
</dbReference>
<feature type="modified residue" description="N6-(pyridoxal phosphate)lysine" evidence="5">
    <location>
        <position position="250"/>
    </location>
</feature>
<dbReference type="GO" id="GO:0019752">
    <property type="term" value="P:carboxylic acid metabolic process"/>
    <property type="evidence" value="ECO:0007669"/>
    <property type="project" value="InterPro"/>
</dbReference>
<dbReference type="GO" id="GO:0016830">
    <property type="term" value="F:carbon-carbon lyase activity"/>
    <property type="evidence" value="ECO:0007669"/>
    <property type="project" value="InterPro"/>
</dbReference>
<comment type="cofactor">
    <cofactor evidence="1 5 6">
        <name>pyridoxal 5'-phosphate</name>
        <dbReference type="ChEBI" id="CHEBI:597326"/>
    </cofactor>
</comment>
<dbReference type="InterPro" id="IPR015424">
    <property type="entry name" value="PyrdxlP-dep_Trfase"/>
</dbReference>
<evidence type="ECO:0000256" key="2">
    <source>
        <dbReference type="ARBA" id="ARBA00022898"/>
    </source>
</evidence>
<dbReference type="RefSeq" id="WP_165098466.1">
    <property type="nucleotide sequence ID" value="NZ_CP049056.1"/>
</dbReference>
<dbReference type="GO" id="GO:0030170">
    <property type="term" value="F:pyridoxal phosphate binding"/>
    <property type="evidence" value="ECO:0007669"/>
    <property type="project" value="InterPro"/>
</dbReference>
<sequence>MTEARHAFPVEGRAWDDLLADMRGRTSGDLDWKNGRTPLFVFRNDEETYEIGKKAFMEFFSENALGRERAFFSIGSMEKEVLDFGLSLFHAPTGAAGVFSTGGSESIFLAMKAARDAWRAKRGNGAAAVPLNIVIPITAHPAFDKAADAMDLEIRRGGLRADMRADPEALRPLIDDRTIAILGSAPCFPHGVVDPIEELSALAEDAGVWLHVDACVGGWMAPFFTKIGRPTPDFDFRYPGVRSISADLHKFGFCPKPASTVFYRDADDMERAKFVADAWPSGRFQTSTLAGTRPGGAVAASWAVLNHLGESGYCAAAERLGAMTDAYVEGIREIPGMKFWAKPDLTLINYGSDEFDIFHAAVEMYKRGWLPALTRRPRGLHAMMSLMHAPAREAFLKDLGEAVDIARTLEPGTSSIEAVYS</sequence>
<comment type="similarity">
    <text evidence="4">Belongs to the group II decarboxylase family. Sphingosine-1-phosphate lyase subfamily.</text>
</comment>
<dbReference type="Proteomes" id="UP000503336">
    <property type="component" value="Chromosome"/>
</dbReference>
<dbReference type="SUPFAM" id="SSF53383">
    <property type="entry name" value="PLP-dependent transferases"/>
    <property type="match status" value="1"/>
</dbReference>